<comment type="caution">
    <text evidence="2">The sequence shown here is derived from an EMBL/GenBank/DDBJ whole genome shotgun (WGS) entry which is preliminary data.</text>
</comment>
<proteinExistence type="predicted"/>
<protein>
    <submittedName>
        <fullName evidence="2">Uncharacterized protein</fullName>
    </submittedName>
</protein>
<dbReference type="AlphaFoldDB" id="A0A5M6IWU7"/>
<name>A0A5M6IWU7_9PROT</name>
<evidence type="ECO:0000313" key="3">
    <source>
        <dbReference type="Proteomes" id="UP000325255"/>
    </source>
</evidence>
<sequence>MTDEDAPAIVVVLTPRPGAVGRAQRLLSGLHDGASAEAVAAALAEAVRQSCRWRVHLLDDGEEEGGSGAPAASDAGPPAVLARRPRLFGLPQPA</sequence>
<accession>A0A5M6IWU7</accession>
<evidence type="ECO:0000313" key="2">
    <source>
        <dbReference type="EMBL" id="KAA5611845.1"/>
    </source>
</evidence>
<reference evidence="2 3" key="1">
    <citation type="submission" date="2019-09" db="EMBL/GenBank/DDBJ databases">
        <title>Genome sequence of Rhodovastum atsumiense, a diverse member of the Acetobacteraceae family of non-sulfur purple photosynthetic bacteria.</title>
        <authorList>
            <person name="Meyer T."/>
            <person name="Kyndt J."/>
        </authorList>
    </citation>
    <scope>NUCLEOTIDE SEQUENCE [LARGE SCALE GENOMIC DNA]</scope>
    <source>
        <strain evidence="2 3">DSM 21279</strain>
    </source>
</reference>
<dbReference type="Proteomes" id="UP000325255">
    <property type="component" value="Unassembled WGS sequence"/>
</dbReference>
<organism evidence="2 3">
    <name type="scientific">Rhodovastum atsumiense</name>
    <dbReference type="NCBI Taxonomy" id="504468"/>
    <lineage>
        <taxon>Bacteria</taxon>
        <taxon>Pseudomonadati</taxon>
        <taxon>Pseudomonadota</taxon>
        <taxon>Alphaproteobacteria</taxon>
        <taxon>Acetobacterales</taxon>
        <taxon>Acetobacteraceae</taxon>
        <taxon>Rhodovastum</taxon>
    </lineage>
</organism>
<dbReference type="EMBL" id="VWPK01000017">
    <property type="protein sequence ID" value="KAA5611845.1"/>
    <property type="molecule type" value="Genomic_DNA"/>
</dbReference>
<feature type="region of interest" description="Disordered" evidence="1">
    <location>
        <begin position="59"/>
        <end position="94"/>
    </location>
</feature>
<evidence type="ECO:0000256" key="1">
    <source>
        <dbReference type="SAM" id="MobiDB-lite"/>
    </source>
</evidence>
<feature type="compositionally biased region" description="Low complexity" evidence="1">
    <location>
        <begin position="69"/>
        <end position="79"/>
    </location>
</feature>
<gene>
    <name evidence="2" type="ORF">F1189_12475</name>
</gene>
<dbReference type="RefSeq" id="WP_150041092.1">
    <property type="nucleotide sequence ID" value="NZ_OW485605.1"/>
</dbReference>
<keyword evidence="3" id="KW-1185">Reference proteome</keyword>